<name>A0A090X9T5_IXORI</name>
<reference evidence="1" key="1">
    <citation type="journal article" date="2015" name="PLoS Negl. Trop. Dis.">
        <title>Deep Sequencing Analysis of the Ixodes ricinus Haemocytome.</title>
        <authorList>
            <person name="Kotsyfakis M."/>
            <person name="Kopacek P."/>
            <person name="Franta Z."/>
            <person name="Pedra J.H."/>
            <person name="Ribeiro J.M."/>
        </authorList>
    </citation>
    <scope>NUCLEOTIDE SEQUENCE</scope>
</reference>
<accession>A0A090X9T5</accession>
<dbReference type="AlphaFoldDB" id="A0A090X9T5"/>
<sequence>MATCEGDASKLRNTLLNCVNHFCGKHEKCSVESPCKEHGHVPTTLLIKDPVALELLSTFLRTTTVFKNAEDYVKSKDTFYIESFNNSMLIYLDKRVHYQDKSYNLRQSLALLDWNEHVGRGHTSIYLIEDCQHPDRQGGKKKYVRKTYSFVRKISELVLQAAALDDADVVTDDSLGGDKN</sequence>
<protein>
    <submittedName>
        <fullName evidence="1">Uncharacterized protein</fullName>
    </submittedName>
</protein>
<dbReference type="EMBL" id="GBIH01001164">
    <property type="protein sequence ID" value="JAC93546.1"/>
    <property type="molecule type" value="mRNA"/>
</dbReference>
<proteinExistence type="evidence at transcript level"/>
<organism evidence="1">
    <name type="scientific">Ixodes ricinus</name>
    <name type="common">Common tick</name>
    <name type="synonym">Acarus ricinus</name>
    <dbReference type="NCBI Taxonomy" id="34613"/>
    <lineage>
        <taxon>Eukaryota</taxon>
        <taxon>Metazoa</taxon>
        <taxon>Ecdysozoa</taxon>
        <taxon>Arthropoda</taxon>
        <taxon>Chelicerata</taxon>
        <taxon>Arachnida</taxon>
        <taxon>Acari</taxon>
        <taxon>Parasitiformes</taxon>
        <taxon>Ixodida</taxon>
        <taxon>Ixodoidea</taxon>
        <taxon>Ixodidae</taxon>
        <taxon>Ixodinae</taxon>
        <taxon>Ixodes</taxon>
    </lineage>
</organism>
<evidence type="ECO:0000313" key="1">
    <source>
        <dbReference type="EMBL" id="JAC93546.1"/>
    </source>
</evidence>